<dbReference type="InterPro" id="IPR037185">
    <property type="entry name" value="EmrE-like"/>
</dbReference>
<comment type="subcellular location">
    <subcellularLocation>
        <location evidence="1 6">Membrane</location>
        <topology evidence="1 6">Multi-pass membrane protein</topology>
    </subcellularLocation>
</comment>
<dbReference type="Proteomes" id="UP001418222">
    <property type="component" value="Unassembled WGS sequence"/>
</dbReference>
<feature type="transmembrane region" description="Helical" evidence="6">
    <location>
        <begin position="177"/>
        <end position="197"/>
    </location>
</feature>
<evidence type="ECO:0000313" key="8">
    <source>
        <dbReference type="EMBL" id="KAK8944898.1"/>
    </source>
</evidence>
<dbReference type="PANTHER" id="PTHR31218">
    <property type="entry name" value="WAT1-RELATED PROTEIN"/>
    <property type="match status" value="1"/>
</dbReference>
<dbReference type="InterPro" id="IPR030184">
    <property type="entry name" value="WAT1-related"/>
</dbReference>
<gene>
    <name evidence="8" type="ORF">KSP39_PZI008205</name>
</gene>
<evidence type="ECO:0000259" key="7">
    <source>
        <dbReference type="Pfam" id="PF00892"/>
    </source>
</evidence>
<evidence type="ECO:0000256" key="4">
    <source>
        <dbReference type="ARBA" id="ARBA00022989"/>
    </source>
</evidence>
<proteinExistence type="inferred from homology"/>
<evidence type="ECO:0000256" key="5">
    <source>
        <dbReference type="ARBA" id="ARBA00023136"/>
    </source>
</evidence>
<accession>A0AAP0BPA2</accession>
<protein>
    <recommendedName>
        <fullName evidence="6">WAT1-related protein</fullName>
    </recommendedName>
</protein>
<dbReference type="InterPro" id="IPR000620">
    <property type="entry name" value="EamA_dom"/>
</dbReference>
<dbReference type="AlphaFoldDB" id="A0AAP0BPA2"/>
<comment type="similarity">
    <text evidence="2 6">Belongs to the drug/metabolite transporter (DMT) superfamily. Plant drug/metabolite exporter (P-DME) (TC 2.A.7.4) family.</text>
</comment>
<dbReference type="Pfam" id="PF00892">
    <property type="entry name" value="EamA"/>
    <property type="match status" value="2"/>
</dbReference>
<dbReference type="GO" id="GO:0016020">
    <property type="term" value="C:membrane"/>
    <property type="evidence" value="ECO:0007669"/>
    <property type="project" value="UniProtKB-SubCell"/>
</dbReference>
<keyword evidence="3 6" id="KW-0812">Transmembrane</keyword>
<feature type="domain" description="EamA" evidence="7">
    <location>
        <begin position="179"/>
        <end position="317"/>
    </location>
</feature>
<feature type="transmembrane region" description="Helical" evidence="6">
    <location>
        <begin position="273"/>
        <end position="293"/>
    </location>
</feature>
<dbReference type="SUPFAM" id="SSF103481">
    <property type="entry name" value="Multidrug resistance efflux transporter EmrE"/>
    <property type="match status" value="2"/>
</dbReference>
<organism evidence="8 9">
    <name type="scientific">Platanthera zijinensis</name>
    <dbReference type="NCBI Taxonomy" id="2320716"/>
    <lineage>
        <taxon>Eukaryota</taxon>
        <taxon>Viridiplantae</taxon>
        <taxon>Streptophyta</taxon>
        <taxon>Embryophyta</taxon>
        <taxon>Tracheophyta</taxon>
        <taxon>Spermatophyta</taxon>
        <taxon>Magnoliopsida</taxon>
        <taxon>Liliopsida</taxon>
        <taxon>Asparagales</taxon>
        <taxon>Orchidaceae</taxon>
        <taxon>Orchidoideae</taxon>
        <taxon>Orchideae</taxon>
        <taxon>Orchidinae</taxon>
        <taxon>Platanthera</taxon>
    </lineage>
</organism>
<feature type="transmembrane region" description="Helical" evidence="6">
    <location>
        <begin position="72"/>
        <end position="93"/>
    </location>
</feature>
<evidence type="ECO:0000256" key="6">
    <source>
        <dbReference type="RuleBase" id="RU363077"/>
    </source>
</evidence>
<reference evidence="8 9" key="1">
    <citation type="journal article" date="2022" name="Nat. Plants">
        <title>Genomes of leafy and leafless Platanthera orchids illuminate the evolution of mycoheterotrophy.</title>
        <authorList>
            <person name="Li M.H."/>
            <person name="Liu K.W."/>
            <person name="Li Z."/>
            <person name="Lu H.C."/>
            <person name="Ye Q.L."/>
            <person name="Zhang D."/>
            <person name="Wang J.Y."/>
            <person name="Li Y.F."/>
            <person name="Zhong Z.M."/>
            <person name="Liu X."/>
            <person name="Yu X."/>
            <person name="Liu D.K."/>
            <person name="Tu X.D."/>
            <person name="Liu B."/>
            <person name="Hao Y."/>
            <person name="Liao X.Y."/>
            <person name="Jiang Y.T."/>
            <person name="Sun W.H."/>
            <person name="Chen J."/>
            <person name="Chen Y.Q."/>
            <person name="Ai Y."/>
            <person name="Zhai J.W."/>
            <person name="Wu S.S."/>
            <person name="Zhou Z."/>
            <person name="Hsiao Y.Y."/>
            <person name="Wu W.L."/>
            <person name="Chen Y.Y."/>
            <person name="Lin Y.F."/>
            <person name="Hsu J.L."/>
            <person name="Li C.Y."/>
            <person name="Wang Z.W."/>
            <person name="Zhao X."/>
            <person name="Zhong W.Y."/>
            <person name="Ma X.K."/>
            <person name="Ma L."/>
            <person name="Huang J."/>
            <person name="Chen G.Z."/>
            <person name="Huang M.Z."/>
            <person name="Huang L."/>
            <person name="Peng D.H."/>
            <person name="Luo Y.B."/>
            <person name="Zou S.Q."/>
            <person name="Chen S.P."/>
            <person name="Lan S."/>
            <person name="Tsai W.C."/>
            <person name="Van de Peer Y."/>
            <person name="Liu Z.J."/>
        </authorList>
    </citation>
    <scope>NUCLEOTIDE SEQUENCE [LARGE SCALE GENOMIC DNA]</scope>
    <source>
        <strain evidence="8">Lor287</strain>
    </source>
</reference>
<dbReference type="EMBL" id="JBBWWQ010000006">
    <property type="protein sequence ID" value="KAK8944898.1"/>
    <property type="molecule type" value="Genomic_DNA"/>
</dbReference>
<feature type="transmembrane region" description="Helical" evidence="6">
    <location>
        <begin position="40"/>
        <end position="60"/>
    </location>
</feature>
<feature type="transmembrane region" description="Helical" evidence="6">
    <location>
        <begin position="209"/>
        <end position="230"/>
    </location>
</feature>
<feature type="transmembrane region" description="Helical" evidence="6">
    <location>
        <begin position="135"/>
        <end position="153"/>
    </location>
</feature>
<feature type="transmembrane region" description="Helical" evidence="6">
    <location>
        <begin position="245"/>
        <end position="266"/>
    </location>
</feature>
<feature type="transmembrane region" description="Helical" evidence="6">
    <location>
        <begin position="299"/>
        <end position="317"/>
    </location>
</feature>
<keyword evidence="4 6" id="KW-1133">Transmembrane helix</keyword>
<keyword evidence="9" id="KW-1185">Reference proteome</keyword>
<keyword evidence="5 6" id="KW-0472">Membrane</keyword>
<feature type="domain" description="EamA" evidence="7">
    <location>
        <begin position="12"/>
        <end position="150"/>
    </location>
</feature>
<feature type="transmembrane region" description="Helical" evidence="6">
    <location>
        <begin position="105"/>
        <end position="123"/>
    </location>
</feature>
<evidence type="ECO:0000313" key="9">
    <source>
        <dbReference type="Proteomes" id="UP001418222"/>
    </source>
</evidence>
<evidence type="ECO:0000256" key="1">
    <source>
        <dbReference type="ARBA" id="ARBA00004141"/>
    </source>
</evidence>
<evidence type="ECO:0000256" key="3">
    <source>
        <dbReference type="ARBA" id="ARBA00022692"/>
    </source>
</evidence>
<evidence type="ECO:0000256" key="2">
    <source>
        <dbReference type="ARBA" id="ARBA00007635"/>
    </source>
</evidence>
<dbReference type="GO" id="GO:0022857">
    <property type="term" value="F:transmembrane transporter activity"/>
    <property type="evidence" value="ECO:0007669"/>
    <property type="project" value="InterPro"/>
</dbReference>
<feature type="transmembrane region" description="Helical" evidence="6">
    <location>
        <begin position="12"/>
        <end position="28"/>
    </location>
</feature>
<comment type="caution">
    <text evidence="8">The sequence shown here is derived from an EMBL/GenBank/DDBJ whole genome shotgun (WGS) entry which is preliminary data.</text>
</comment>
<name>A0AAP0BPA2_9ASPA</name>
<sequence>MKGIYRRFKPHVLMVFTQICYTLQYFFTEASFGRGMKPHIFVTYRHAAASLIICPIAYFLERDARPKLTWALFLEIFVLSILGVSLTLNMYFASLLYTSPTFVTAMSNTVAALTFIVAVLLRLETVDLKKARGKAKVAGTIISLAGVTTMTFYKGRPFRNLGGALIHIQGQTVHESWLKGSMFAVASTIAWSIWYIMQAYTVKRYPAQLSLTAWMCFIGCLQSAVFSVILEHKSEAWHIGFNIQLWTIIYSGAICSGLIIFIFLWCNDKKGPVFVTLFDPLATILVALLAYFVVGERMYIGSLLGGLIVIIGLYLLLWGKENDQETAGEQHELLNISSGKQQQQQQHESHEKFNILAVRLAFGN</sequence>